<dbReference type="EMBL" id="BMMK01000004">
    <property type="protein sequence ID" value="GGM44153.1"/>
    <property type="molecule type" value="Genomic_DNA"/>
</dbReference>
<reference evidence="2" key="1">
    <citation type="journal article" date="2014" name="Int. J. Syst. Evol. Microbiol.">
        <title>Complete genome sequence of Corynebacterium casei LMG S-19264T (=DSM 44701T), isolated from a smear-ripened cheese.</title>
        <authorList>
            <consortium name="US DOE Joint Genome Institute (JGI-PGF)"/>
            <person name="Walter F."/>
            <person name="Albersmeier A."/>
            <person name="Kalinowski J."/>
            <person name="Ruckert C."/>
        </authorList>
    </citation>
    <scope>NUCLEOTIDE SEQUENCE</scope>
    <source>
        <strain evidence="2">CGMCC 4.5737</strain>
    </source>
</reference>
<reference evidence="2" key="2">
    <citation type="submission" date="2020-09" db="EMBL/GenBank/DDBJ databases">
        <authorList>
            <person name="Sun Q."/>
            <person name="Zhou Y."/>
        </authorList>
    </citation>
    <scope>NUCLEOTIDE SEQUENCE</scope>
    <source>
        <strain evidence="2">CGMCC 4.5737</strain>
    </source>
</reference>
<dbReference type="Proteomes" id="UP000637578">
    <property type="component" value="Unassembled WGS sequence"/>
</dbReference>
<feature type="chain" id="PRO_5035249085" description="Secreted protein" evidence="1">
    <location>
        <begin position="19"/>
        <end position="107"/>
    </location>
</feature>
<name>A0A8J3C6V4_9PSEU</name>
<sequence length="107" mass="11022">MGAAAVVSVLPVGPVARAATSVLAAAAVSVASVRWVVSTRTGRVPLVVAPAGPVRRAWAPWGWVPGRGGGEEDKEHFRPSYLVETDDVFSGGEMVAPPVIGETPPPR</sequence>
<feature type="signal peptide" evidence="1">
    <location>
        <begin position="1"/>
        <end position="18"/>
    </location>
</feature>
<evidence type="ECO:0000313" key="2">
    <source>
        <dbReference type="EMBL" id="GGM44153.1"/>
    </source>
</evidence>
<protein>
    <recommendedName>
        <fullName evidence="4">Secreted protein</fullName>
    </recommendedName>
</protein>
<gene>
    <name evidence="2" type="ORF">GCM10012275_13970</name>
</gene>
<keyword evidence="1" id="KW-0732">Signal</keyword>
<proteinExistence type="predicted"/>
<keyword evidence="3" id="KW-1185">Reference proteome</keyword>
<organism evidence="2 3">
    <name type="scientific">Longimycelium tulufanense</name>
    <dbReference type="NCBI Taxonomy" id="907463"/>
    <lineage>
        <taxon>Bacteria</taxon>
        <taxon>Bacillati</taxon>
        <taxon>Actinomycetota</taxon>
        <taxon>Actinomycetes</taxon>
        <taxon>Pseudonocardiales</taxon>
        <taxon>Pseudonocardiaceae</taxon>
        <taxon>Longimycelium</taxon>
    </lineage>
</organism>
<dbReference type="AlphaFoldDB" id="A0A8J3C6V4"/>
<evidence type="ECO:0000256" key="1">
    <source>
        <dbReference type="SAM" id="SignalP"/>
    </source>
</evidence>
<accession>A0A8J3C6V4</accession>
<evidence type="ECO:0008006" key="4">
    <source>
        <dbReference type="Google" id="ProtNLM"/>
    </source>
</evidence>
<comment type="caution">
    <text evidence="2">The sequence shown here is derived from an EMBL/GenBank/DDBJ whole genome shotgun (WGS) entry which is preliminary data.</text>
</comment>
<evidence type="ECO:0000313" key="3">
    <source>
        <dbReference type="Proteomes" id="UP000637578"/>
    </source>
</evidence>